<accession>A0ABW3VTE4</accession>
<comment type="similarity">
    <text evidence="1">Belongs to the leucine-binding protein family.</text>
</comment>
<keyword evidence="2 3" id="KW-0732">Signal</keyword>
<gene>
    <name evidence="5" type="ORF">ACFQ34_31115</name>
</gene>
<dbReference type="Pfam" id="PF13458">
    <property type="entry name" value="Peripla_BP_6"/>
    <property type="match status" value="1"/>
</dbReference>
<dbReference type="RefSeq" id="WP_339123682.1">
    <property type="nucleotide sequence ID" value="NZ_BAABKS010000005.1"/>
</dbReference>
<evidence type="ECO:0000259" key="4">
    <source>
        <dbReference type="Pfam" id="PF13458"/>
    </source>
</evidence>
<comment type="caution">
    <text evidence="5">The sequence shown here is derived from an EMBL/GenBank/DDBJ whole genome shotgun (WGS) entry which is preliminary data.</text>
</comment>
<dbReference type="Gene3D" id="3.40.50.2300">
    <property type="match status" value="2"/>
</dbReference>
<dbReference type="InterPro" id="IPR028081">
    <property type="entry name" value="Leu-bd"/>
</dbReference>
<dbReference type="Proteomes" id="UP001597182">
    <property type="component" value="Unassembled WGS sequence"/>
</dbReference>
<evidence type="ECO:0000256" key="1">
    <source>
        <dbReference type="ARBA" id="ARBA00010062"/>
    </source>
</evidence>
<dbReference type="PANTHER" id="PTHR30483">
    <property type="entry name" value="LEUCINE-SPECIFIC-BINDING PROTEIN"/>
    <property type="match status" value="1"/>
</dbReference>
<protein>
    <submittedName>
        <fullName evidence="5">ABC transporter substrate-binding protein</fullName>
    </submittedName>
</protein>
<dbReference type="SUPFAM" id="SSF53822">
    <property type="entry name" value="Periplasmic binding protein-like I"/>
    <property type="match status" value="1"/>
</dbReference>
<feature type="chain" id="PRO_5047147897" evidence="3">
    <location>
        <begin position="24"/>
        <end position="410"/>
    </location>
</feature>
<dbReference type="PANTHER" id="PTHR30483:SF37">
    <property type="entry name" value="ABC TRANSPORTER SUBSTRATE-BINDING PROTEIN"/>
    <property type="match status" value="1"/>
</dbReference>
<sequence length="410" mass="41580">MLGVRIRRAGRLACAAIAVGLIAASCGSDGGGGGGAADASSPFVLGGQFDLSGIARAASTPASKGLQAAVDGVNRRGGVDGRKIELVIRDDGSNTARITSVYRELVTSSNASAIAGLVSSQQTPVVVPLAERDKMALIDAGTPGSFIQPPNPSVFSSSANQNLQGPAQLAYIMSLAGQGKVPAKPRVAAIYYATPSSTEALEATKAYAAEVGIDLVTVESPPVGQGAMGPVMSAIRSANVDAIVSGLIPTDVIAAVKVAATSGLDMSMPWANYSFGGGPEVLKEIAGLGHTGYAVLATVNILGDTPGSKTFLEDLKANGVDPMEQGVEVGYIQGIIAAEVFAKCGFPCAPEKFRSTIATFSSSLDDLAFGPVAYSDQDHSGIGVVKFAKWDAATGNLTYAGDAVKLEVKV</sequence>
<evidence type="ECO:0000256" key="3">
    <source>
        <dbReference type="SAM" id="SignalP"/>
    </source>
</evidence>
<feature type="domain" description="Leucine-binding protein" evidence="4">
    <location>
        <begin position="46"/>
        <end position="392"/>
    </location>
</feature>
<evidence type="ECO:0000313" key="6">
    <source>
        <dbReference type="Proteomes" id="UP001597182"/>
    </source>
</evidence>
<feature type="signal peptide" evidence="3">
    <location>
        <begin position="1"/>
        <end position="23"/>
    </location>
</feature>
<evidence type="ECO:0000313" key="5">
    <source>
        <dbReference type="EMBL" id="MFD1237758.1"/>
    </source>
</evidence>
<dbReference type="InterPro" id="IPR051010">
    <property type="entry name" value="BCAA_transport"/>
</dbReference>
<reference evidence="6" key="1">
    <citation type="journal article" date="2019" name="Int. J. Syst. Evol. Microbiol.">
        <title>The Global Catalogue of Microorganisms (GCM) 10K type strain sequencing project: providing services to taxonomists for standard genome sequencing and annotation.</title>
        <authorList>
            <consortium name="The Broad Institute Genomics Platform"/>
            <consortium name="The Broad Institute Genome Sequencing Center for Infectious Disease"/>
            <person name="Wu L."/>
            <person name="Ma J."/>
        </authorList>
    </citation>
    <scope>NUCLEOTIDE SEQUENCE [LARGE SCALE GENOMIC DNA]</scope>
    <source>
        <strain evidence="6">CCUG 49018</strain>
    </source>
</reference>
<evidence type="ECO:0000256" key="2">
    <source>
        <dbReference type="ARBA" id="ARBA00022729"/>
    </source>
</evidence>
<keyword evidence="6" id="KW-1185">Reference proteome</keyword>
<proteinExistence type="inferred from homology"/>
<dbReference type="EMBL" id="JBHTMB010000309">
    <property type="protein sequence ID" value="MFD1237758.1"/>
    <property type="molecule type" value="Genomic_DNA"/>
</dbReference>
<dbReference type="InterPro" id="IPR028082">
    <property type="entry name" value="Peripla_BP_I"/>
</dbReference>
<name>A0ABW3VTE4_9PSEU</name>
<organism evidence="5 6">
    <name type="scientific">Pseudonocardia benzenivorans</name>
    <dbReference type="NCBI Taxonomy" id="228005"/>
    <lineage>
        <taxon>Bacteria</taxon>
        <taxon>Bacillati</taxon>
        <taxon>Actinomycetota</taxon>
        <taxon>Actinomycetes</taxon>
        <taxon>Pseudonocardiales</taxon>
        <taxon>Pseudonocardiaceae</taxon>
        <taxon>Pseudonocardia</taxon>
    </lineage>
</organism>
<dbReference type="PROSITE" id="PS51257">
    <property type="entry name" value="PROKAR_LIPOPROTEIN"/>
    <property type="match status" value="1"/>
</dbReference>